<dbReference type="AlphaFoldDB" id="A0A2H1W2I1"/>
<dbReference type="EMBL" id="ODYU01005896">
    <property type="protein sequence ID" value="SOQ47258.1"/>
    <property type="molecule type" value="Genomic_DNA"/>
</dbReference>
<reference evidence="2" key="1">
    <citation type="submission" date="2016-07" db="EMBL/GenBank/DDBJ databases">
        <authorList>
            <person name="Bretaudeau A."/>
        </authorList>
    </citation>
    <scope>NUCLEOTIDE SEQUENCE</scope>
    <source>
        <strain evidence="2">Rice</strain>
        <tissue evidence="2">Whole body</tissue>
    </source>
</reference>
<feature type="compositionally biased region" description="Basic and acidic residues" evidence="1">
    <location>
        <begin position="9"/>
        <end position="23"/>
    </location>
</feature>
<evidence type="ECO:0000313" key="2">
    <source>
        <dbReference type="EMBL" id="SOQ47258.1"/>
    </source>
</evidence>
<feature type="region of interest" description="Disordered" evidence="1">
    <location>
        <begin position="240"/>
        <end position="262"/>
    </location>
</feature>
<feature type="compositionally biased region" description="Polar residues" evidence="1">
    <location>
        <begin position="143"/>
        <end position="154"/>
    </location>
</feature>
<proteinExistence type="predicted"/>
<gene>
    <name evidence="2" type="ORF">SFRICE_008625</name>
</gene>
<name>A0A2H1W2I1_SPOFR</name>
<organism evidence="2">
    <name type="scientific">Spodoptera frugiperda</name>
    <name type="common">Fall armyworm</name>
    <dbReference type="NCBI Taxonomy" id="7108"/>
    <lineage>
        <taxon>Eukaryota</taxon>
        <taxon>Metazoa</taxon>
        <taxon>Ecdysozoa</taxon>
        <taxon>Arthropoda</taxon>
        <taxon>Hexapoda</taxon>
        <taxon>Insecta</taxon>
        <taxon>Pterygota</taxon>
        <taxon>Neoptera</taxon>
        <taxon>Endopterygota</taxon>
        <taxon>Lepidoptera</taxon>
        <taxon>Glossata</taxon>
        <taxon>Ditrysia</taxon>
        <taxon>Noctuoidea</taxon>
        <taxon>Noctuidae</taxon>
        <taxon>Amphipyrinae</taxon>
        <taxon>Spodoptera</taxon>
    </lineage>
</organism>
<sequence>MSHSRNAHKLSDKSRTDIPATDRNEDEGEVISCNATESCTYAVTVSKKPSPSSEEGALCSGQKSFISIHSTDQLCQVAYVDNPTNLEECNLEVLSLNEVFPSTSEESLSNEDDSPVQRKQRNSNKNKATIQKCQSENAEKSSYMPTNSKSSTGSRQKEPVEGQASVYSDFDIPKSTLYVVGSNPGEPKMSYPDPPKKISKTMKKFLRNIDKHKNEQNNKSSEKAISKLTTMRGILKDGRCGPECTGDSSVQGTEEYNTGKPNHGYVTDIEHLTLPFAMDFGAHTYSKQSPDKNVTFNTQVVIIHFTGDLCVGQSVETLSKEKDQQARNSELRKTFLTKYNEFWPTQK</sequence>
<feature type="compositionally biased region" description="Polar residues" evidence="1">
    <location>
        <begin position="246"/>
        <end position="260"/>
    </location>
</feature>
<accession>A0A2H1W2I1</accession>
<evidence type="ECO:0000256" key="1">
    <source>
        <dbReference type="SAM" id="MobiDB-lite"/>
    </source>
</evidence>
<feature type="region of interest" description="Disordered" evidence="1">
    <location>
        <begin position="1"/>
        <end position="29"/>
    </location>
</feature>
<feature type="compositionally biased region" description="Polar residues" evidence="1">
    <location>
        <begin position="125"/>
        <end position="136"/>
    </location>
</feature>
<protein>
    <submittedName>
        <fullName evidence="2">SFRICE_008625</fullName>
    </submittedName>
</protein>
<feature type="region of interest" description="Disordered" evidence="1">
    <location>
        <begin position="103"/>
        <end position="167"/>
    </location>
</feature>